<dbReference type="Proteomes" id="UP000235371">
    <property type="component" value="Unassembled WGS sequence"/>
</dbReference>
<dbReference type="OrthoDB" id="4968544at2759"/>
<feature type="compositionally biased region" description="Polar residues" evidence="1">
    <location>
        <begin position="139"/>
        <end position="150"/>
    </location>
</feature>
<feature type="chain" id="PRO_5014385311" evidence="2">
    <location>
        <begin position="21"/>
        <end position="459"/>
    </location>
</feature>
<protein>
    <submittedName>
        <fullName evidence="3">Uncharacterized protein</fullName>
    </submittedName>
</protein>
<dbReference type="AlphaFoldDB" id="A0A2J6SF60"/>
<keyword evidence="4" id="KW-1185">Reference proteome</keyword>
<organism evidence="3 4">
    <name type="scientific">Hyaloscypha bicolor E</name>
    <dbReference type="NCBI Taxonomy" id="1095630"/>
    <lineage>
        <taxon>Eukaryota</taxon>
        <taxon>Fungi</taxon>
        <taxon>Dikarya</taxon>
        <taxon>Ascomycota</taxon>
        <taxon>Pezizomycotina</taxon>
        <taxon>Leotiomycetes</taxon>
        <taxon>Helotiales</taxon>
        <taxon>Hyaloscyphaceae</taxon>
        <taxon>Hyaloscypha</taxon>
        <taxon>Hyaloscypha bicolor</taxon>
    </lineage>
</organism>
<dbReference type="Gene3D" id="3.40.50.1580">
    <property type="entry name" value="Nucleoside phosphorylase domain"/>
    <property type="match status" value="1"/>
</dbReference>
<dbReference type="GeneID" id="36579785"/>
<dbReference type="GO" id="GO:0003824">
    <property type="term" value="F:catalytic activity"/>
    <property type="evidence" value="ECO:0007669"/>
    <property type="project" value="InterPro"/>
</dbReference>
<dbReference type="GO" id="GO:0009116">
    <property type="term" value="P:nucleoside metabolic process"/>
    <property type="evidence" value="ECO:0007669"/>
    <property type="project" value="InterPro"/>
</dbReference>
<gene>
    <name evidence="3" type="ORF">K444DRAFT_299006</name>
</gene>
<dbReference type="Gene3D" id="3.90.950.10">
    <property type="match status" value="1"/>
</dbReference>
<proteinExistence type="predicted"/>
<evidence type="ECO:0000256" key="1">
    <source>
        <dbReference type="SAM" id="MobiDB-lite"/>
    </source>
</evidence>
<feature type="signal peptide" evidence="2">
    <location>
        <begin position="1"/>
        <end position="20"/>
    </location>
</feature>
<dbReference type="RefSeq" id="XP_024726288.1">
    <property type="nucleotide sequence ID" value="XM_024871703.1"/>
</dbReference>
<dbReference type="InParanoid" id="A0A2J6SF60"/>
<dbReference type="EMBL" id="KZ613921">
    <property type="protein sequence ID" value="PMD49384.1"/>
    <property type="molecule type" value="Genomic_DNA"/>
</dbReference>
<dbReference type="InterPro" id="IPR035994">
    <property type="entry name" value="Nucleoside_phosphorylase_sf"/>
</dbReference>
<evidence type="ECO:0000313" key="3">
    <source>
        <dbReference type="EMBL" id="PMD49384.1"/>
    </source>
</evidence>
<sequence>MTNSTPTIAWICLAAIQVEAAAALLEDARQDTSPPQPDNLKVYVGTIGLAHVVVFHTLTSLSIADVETRVETITPHLQTLQAVVITGRIAQQSPDACPGDLFISPSSQVANGPDASARKDLVQCALRVLHGETGDDGSWLSTNHPQSESPASVIGERDTANSPRLHYLQDFDQVKRFRVLDEAGLRFWDNKSPTVVVLGIDDVESSGRDLLVPNAALNTASYAKELIQLMADPSVREIPTLEGTEKVVPAPPAPQLPPFPLHQYPTHGNEVLLVIPTENDSKKAIIRECIGERNPTGLKVHTITVPVESNAGEQPYNKAGALGAYHRVSNALARLHGAEFAAVFAQNRIGTVMAVSIENYIQTQDVDRPADFAIGVVHNATTNRTGACASRGVTLPPEYVRRARRFGNDGDEDHGKITVGQVLAARVPGLDKANWHAVLAGCSRYDLLKEALRGMPIPW</sequence>
<keyword evidence="2" id="KW-0732">Signal</keyword>
<reference evidence="3 4" key="1">
    <citation type="submission" date="2016-04" db="EMBL/GenBank/DDBJ databases">
        <title>A degradative enzymes factory behind the ericoid mycorrhizal symbiosis.</title>
        <authorList>
            <consortium name="DOE Joint Genome Institute"/>
            <person name="Martino E."/>
            <person name="Morin E."/>
            <person name="Grelet G."/>
            <person name="Kuo A."/>
            <person name="Kohler A."/>
            <person name="Daghino S."/>
            <person name="Barry K."/>
            <person name="Choi C."/>
            <person name="Cichocki N."/>
            <person name="Clum A."/>
            <person name="Copeland A."/>
            <person name="Hainaut M."/>
            <person name="Haridas S."/>
            <person name="Labutti K."/>
            <person name="Lindquist E."/>
            <person name="Lipzen A."/>
            <person name="Khouja H.-R."/>
            <person name="Murat C."/>
            <person name="Ohm R."/>
            <person name="Olson A."/>
            <person name="Spatafora J."/>
            <person name="Veneault-Fourrey C."/>
            <person name="Henrissat B."/>
            <person name="Grigoriev I."/>
            <person name="Martin F."/>
            <person name="Perotto S."/>
        </authorList>
    </citation>
    <scope>NUCLEOTIDE SEQUENCE [LARGE SCALE GENOMIC DNA]</scope>
    <source>
        <strain evidence="3 4">E</strain>
    </source>
</reference>
<dbReference type="InterPro" id="IPR029001">
    <property type="entry name" value="ITPase-like_fam"/>
</dbReference>
<dbReference type="SUPFAM" id="SSF52972">
    <property type="entry name" value="ITPase-like"/>
    <property type="match status" value="1"/>
</dbReference>
<name>A0A2J6SF60_9HELO</name>
<feature type="region of interest" description="Disordered" evidence="1">
    <location>
        <begin position="136"/>
        <end position="156"/>
    </location>
</feature>
<accession>A0A2J6SF60</accession>
<evidence type="ECO:0000256" key="2">
    <source>
        <dbReference type="SAM" id="SignalP"/>
    </source>
</evidence>
<evidence type="ECO:0000313" key="4">
    <source>
        <dbReference type="Proteomes" id="UP000235371"/>
    </source>
</evidence>